<organism evidence="3 4">
    <name type="scientific">Hyphomicrobium facile</name>
    <dbReference type="NCBI Taxonomy" id="51670"/>
    <lineage>
        <taxon>Bacteria</taxon>
        <taxon>Pseudomonadati</taxon>
        <taxon>Pseudomonadota</taxon>
        <taxon>Alphaproteobacteria</taxon>
        <taxon>Hyphomicrobiales</taxon>
        <taxon>Hyphomicrobiaceae</taxon>
        <taxon>Hyphomicrobium</taxon>
    </lineage>
</organism>
<keyword evidence="2" id="KW-1133">Transmembrane helix</keyword>
<feature type="region of interest" description="Disordered" evidence="1">
    <location>
        <begin position="150"/>
        <end position="256"/>
    </location>
</feature>
<gene>
    <name evidence="3" type="ORF">SAMN04488557_3340</name>
</gene>
<accession>A0A1I7NT55</accession>
<feature type="transmembrane region" description="Helical" evidence="2">
    <location>
        <begin position="87"/>
        <end position="106"/>
    </location>
</feature>
<feature type="transmembrane region" description="Helical" evidence="2">
    <location>
        <begin position="118"/>
        <end position="138"/>
    </location>
</feature>
<evidence type="ECO:0000313" key="3">
    <source>
        <dbReference type="EMBL" id="SFV37790.1"/>
    </source>
</evidence>
<evidence type="ECO:0000256" key="1">
    <source>
        <dbReference type="SAM" id="MobiDB-lite"/>
    </source>
</evidence>
<proteinExistence type="predicted"/>
<keyword evidence="2" id="KW-0812">Transmembrane</keyword>
<feature type="transmembrane region" description="Helical" evidence="2">
    <location>
        <begin position="54"/>
        <end position="75"/>
    </location>
</feature>
<keyword evidence="2" id="KW-0472">Membrane</keyword>
<feature type="transmembrane region" description="Helical" evidence="2">
    <location>
        <begin position="12"/>
        <end position="34"/>
    </location>
</feature>
<dbReference type="RefSeq" id="WP_092868822.1">
    <property type="nucleotide sequence ID" value="NZ_FPCH01000003.1"/>
</dbReference>
<name>A0A1I7NT55_9HYPH</name>
<dbReference type="AlphaFoldDB" id="A0A1I7NT55"/>
<keyword evidence="4" id="KW-1185">Reference proteome</keyword>
<dbReference type="EMBL" id="FPCH01000003">
    <property type="protein sequence ID" value="SFV37790.1"/>
    <property type="molecule type" value="Genomic_DNA"/>
</dbReference>
<dbReference type="STRING" id="51670.SAMN04488557_3340"/>
<dbReference type="Proteomes" id="UP000199423">
    <property type="component" value="Unassembled WGS sequence"/>
</dbReference>
<reference evidence="4" key="1">
    <citation type="submission" date="2016-10" db="EMBL/GenBank/DDBJ databases">
        <authorList>
            <person name="Varghese N."/>
            <person name="Submissions S."/>
        </authorList>
    </citation>
    <scope>NUCLEOTIDE SEQUENCE [LARGE SCALE GENOMIC DNA]</scope>
    <source>
        <strain evidence="4">DSM 1565</strain>
    </source>
</reference>
<evidence type="ECO:0000256" key="2">
    <source>
        <dbReference type="SAM" id="Phobius"/>
    </source>
</evidence>
<protein>
    <submittedName>
        <fullName evidence="3">Uncharacterized protein</fullName>
    </submittedName>
</protein>
<evidence type="ECO:0000313" key="4">
    <source>
        <dbReference type="Proteomes" id="UP000199423"/>
    </source>
</evidence>
<sequence>MLRFLSTIARVVFGFVLASLAAGLVTVMFVTTPIDVLTEPIERLPKTASETIELGLLAATHLGIFASVFVLIIAILSESFSVRSLTFYLFAGVAISMLGFVAQYASEVVGQPTTILNNYAVKAFLTIGFFGGFFYWLAAGQFAGRPHGEHRARTASVPQTADVTVSAPSEAAPRAENNAENNNDDAEVVITRSPTVDEQTRGQRPMMQRLTLSKTRSARQRSDHAATGSANESEDEMTDNDGNLTPNGRDKSQTLH</sequence>
<feature type="compositionally biased region" description="Low complexity" evidence="1">
    <location>
        <begin position="166"/>
        <end position="181"/>
    </location>
</feature>
<dbReference type="OrthoDB" id="7933686at2"/>